<protein>
    <submittedName>
        <fullName evidence="4">Uncharacterized protein C11orf16 homolog</fullName>
    </submittedName>
</protein>
<dbReference type="PANTHER" id="PTHR14343">
    <property type="entry name" value="VWFA DOMAIN-CONTAINING PROTEIN"/>
    <property type="match status" value="1"/>
</dbReference>
<dbReference type="RefSeq" id="XP_021566326.1">
    <property type="nucleotide sequence ID" value="XM_021710651.1"/>
</dbReference>
<reference evidence="4" key="1">
    <citation type="submission" date="2025-08" db="UniProtKB">
        <authorList>
            <consortium name="RefSeq"/>
        </authorList>
    </citation>
    <scope>IDENTIFICATION</scope>
</reference>
<sequence length="474" mass="52660">MESSTGPRMPLPKYCSVATSLQTLGWDRAVPCWDLSFACPFGLQAPWLTRHNPLTRYASQHPCLLIADPAWQRPGWLGRVGDAADTRVLARRGPDGFYYRAQIKAAPELERQGVLLVEFEAPFVTGPKLPVQQQCIVLEEDVIQHSTSVEYSLQPGDKVLAPWEPDQQRYGPGTVLLGSNTRGNRQRASKEEEITIHFWNGKTAKVPLGGVWWVPPAIWKKAVERLYKPSAREHPRPLLWAPCCFLPGSVPGCLTNGLPLGTPFLCPPCYPCTCCQLLCQSYLCGCPLAGPSWWPLASTSEGTVREHPELKLEPTAQLLPLEGPREKEVAKHAPTAVSSSSSSSSEDLEKGLEMGSPQRPMVNSAVNTDPLVLEESARQRGLHQPVWRYWRTNGPEPQPGMPGTRCGNIWKEKDNKQERVQTVAMGTPKELVLEVISMKLPQTLPESAEHRKQVRALQHIKGTRIPLSLKALRI</sequence>
<feature type="region of interest" description="Disordered" evidence="1">
    <location>
        <begin position="326"/>
        <end position="363"/>
    </location>
</feature>
<dbReference type="CTD" id="103175088"/>
<evidence type="ECO:0000256" key="1">
    <source>
        <dbReference type="SAM" id="MobiDB-lite"/>
    </source>
</evidence>
<dbReference type="OrthoDB" id="6241467at2759"/>
<dbReference type="GeneID" id="103256801"/>
<organism evidence="3 4">
    <name type="scientific">Carlito syrichta</name>
    <name type="common">Philippine tarsier</name>
    <name type="synonym">Tarsius syrichta</name>
    <dbReference type="NCBI Taxonomy" id="1868482"/>
    <lineage>
        <taxon>Eukaryota</taxon>
        <taxon>Metazoa</taxon>
        <taxon>Chordata</taxon>
        <taxon>Craniata</taxon>
        <taxon>Vertebrata</taxon>
        <taxon>Euteleostomi</taxon>
        <taxon>Mammalia</taxon>
        <taxon>Eutheria</taxon>
        <taxon>Euarchontoglires</taxon>
        <taxon>Primates</taxon>
        <taxon>Haplorrhini</taxon>
        <taxon>Tarsiiformes</taxon>
        <taxon>Tarsiidae</taxon>
        <taxon>Carlito</taxon>
    </lineage>
</organism>
<evidence type="ECO:0000313" key="4">
    <source>
        <dbReference type="RefSeq" id="XP_021566326.1"/>
    </source>
</evidence>
<dbReference type="Proteomes" id="UP000189704">
    <property type="component" value="Unplaced"/>
</dbReference>
<dbReference type="STRING" id="1868482.ENSTSYP00000009389"/>
<dbReference type="KEGG" id="csyr:103256801"/>
<dbReference type="Pfam" id="PF15057">
    <property type="entry name" value="DUF4537"/>
    <property type="match status" value="1"/>
</dbReference>
<keyword evidence="3" id="KW-1185">Reference proteome</keyword>
<evidence type="ECO:0000313" key="3">
    <source>
        <dbReference type="Proteomes" id="UP000189704"/>
    </source>
</evidence>
<dbReference type="AlphaFoldDB" id="A0A3Q0DT70"/>
<accession>A0A3Q0DT70</accession>
<feature type="domain" description="DUF4537" evidence="2">
    <location>
        <begin position="86"/>
        <end position="225"/>
    </location>
</feature>
<evidence type="ECO:0000259" key="2">
    <source>
        <dbReference type="Pfam" id="PF15057"/>
    </source>
</evidence>
<gene>
    <name evidence="4" type="primary">CUNH11orf16</name>
</gene>
<dbReference type="PANTHER" id="PTHR14343:SF3">
    <property type="entry name" value="SIMILAR TO PREDICTED GENE ICRFP703B1614Q5.5"/>
    <property type="match status" value="1"/>
</dbReference>
<name>A0A3Q0DT70_CARSF</name>
<dbReference type="InterPro" id="IPR032770">
    <property type="entry name" value="DUF4537"/>
</dbReference>
<proteinExistence type="predicted"/>